<dbReference type="Proteomes" id="UP000824023">
    <property type="component" value="Unassembled WGS sequence"/>
</dbReference>
<dbReference type="AlphaFoldDB" id="A0A9D2CXM4"/>
<accession>A0A9D2CXM4</accession>
<comment type="caution">
    <text evidence="2">The sequence shown here is derived from an EMBL/GenBank/DDBJ whole genome shotgun (WGS) entry which is preliminary data.</text>
</comment>
<feature type="compositionally biased region" description="Acidic residues" evidence="1">
    <location>
        <begin position="52"/>
        <end position="70"/>
    </location>
</feature>
<proteinExistence type="predicted"/>
<protein>
    <submittedName>
        <fullName evidence="2">Uncharacterized protein</fullName>
    </submittedName>
</protein>
<evidence type="ECO:0000313" key="3">
    <source>
        <dbReference type="Proteomes" id="UP000824023"/>
    </source>
</evidence>
<evidence type="ECO:0000256" key="1">
    <source>
        <dbReference type="SAM" id="MobiDB-lite"/>
    </source>
</evidence>
<dbReference type="EMBL" id="DXCK01000107">
    <property type="protein sequence ID" value="HIZ02138.1"/>
    <property type="molecule type" value="Genomic_DNA"/>
</dbReference>
<evidence type="ECO:0000313" key="2">
    <source>
        <dbReference type="EMBL" id="HIZ02138.1"/>
    </source>
</evidence>
<sequence length="79" mass="8490">MPTDPAQPSAEPFHLFPDLLAVQFGTYRAARPLLPDPAALPAPPSVQIELPPDTEDSDPTPDEGNEEEDSGQARSAKLR</sequence>
<gene>
    <name evidence="2" type="ORF">H9819_07820</name>
</gene>
<name>A0A9D2CXM4_9BACE</name>
<feature type="region of interest" description="Disordered" evidence="1">
    <location>
        <begin position="34"/>
        <end position="79"/>
    </location>
</feature>
<organism evidence="2 3">
    <name type="scientific">Candidatus Bacteroides merdipullorum</name>
    <dbReference type="NCBI Taxonomy" id="2838474"/>
    <lineage>
        <taxon>Bacteria</taxon>
        <taxon>Pseudomonadati</taxon>
        <taxon>Bacteroidota</taxon>
        <taxon>Bacteroidia</taxon>
        <taxon>Bacteroidales</taxon>
        <taxon>Bacteroidaceae</taxon>
        <taxon>Bacteroides</taxon>
    </lineage>
</organism>
<reference evidence="2" key="2">
    <citation type="submission" date="2021-04" db="EMBL/GenBank/DDBJ databases">
        <authorList>
            <person name="Gilroy R."/>
        </authorList>
    </citation>
    <scope>NUCLEOTIDE SEQUENCE</scope>
    <source>
        <strain evidence="2">ChiHjej12B11-24981</strain>
    </source>
</reference>
<reference evidence="2" key="1">
    <citation type="journal article" date="2021" name="PeerJ">
        <title>Extensive microbial diversity within the chicken gut microbiome revealed by metagenomics and culture.</title>
        <authorList>
            <person name="Gilroy R."/>
            <person name="Ravi A."/>
            <person name="Getino M."/>
            <person name="Pursley I."/>
            <person name="Horton D.L."/>
            <person name="Alikhan N.F."/>
            <person name="Baker D."/>
            <person name="Gharbi K."/>
            <person name="Hall N."/>
            <person name="Watson M."/>
            <person name="Adriaenssens E.M."/>
            <person name="Foster-Nyarko E."/>
            <person name="Jarju S."/>
            <person name="Secka A."/>
            <person name="Antonio M."/>
            <person name="Oren A."/>
            <person name="Chaudhuri R.R."/>
            <person name="La Ragione R."/>
            <person name="Hildebrand F."/>
            <person name="Pallen M.J."/>
        </authorList>
    </citation>
    <scope>NUCLEOTIDE SEQUENCE</scope>
    <source>
        <strain evidence="2">ChiHjej12B11-24981</strain>
    </source>
</reference>
<feature type="compositionally biased region" description="Pro residues" evidence="1">
    <location>
        <begin position="34"/>
        <end position="44"/>
    </location>
</feature>